<evidence type="ECO:0000313" key="2">
    <source>
        <dbReference type="EMBL" id="PXY01653.1"/>
    </source>
</evidence>
<dbReference type="RefSeq" id="WP_110360462.1">
    <property type="nucleotide sequence ID" value="NZ_QFLI01000003.1"/>
</dbReference>
<keyword evidence="3" id="KW-1185">Reference proteome</keyword>
<protein>
    <recommendedName>
        <fullName evidence="4">Lipocalin-like domain-containing protein</fullName>
    </recommendedName>
</protein>
<reference evidence="2 3" key="1">
    <citation type="submission" date="2018-05" db="EMBL/GenBank/DDBJ databases">
        <title>Marinifilum breve JC075T sp. nov., a marine bacterium isolated from Yongle Blue Hole in the South China Sea.</title>
        <authorList>
            <person name="Fu T."/>
        </authorList>
    </citation>
    <scope>NUCLEOTIDE SEQUENCE [LARGE SCALE GENOMIC DNA]</scope>
    <source>
        <strain evidence="2 3">JC075</strain>
    </source>
</reference>
<dbReference type="AlphaFoldDB" id="A0A2V3ZZD6"/>
<keyword evidence="1" id="KW-0732">Signal</keyword>
<comment type="caution">
    <text evidence="2">The sequence shown here is derived from an EMBL/GenBank/DDBJ whole genome shotgun (WGS) entry which is preliminary data.</text>
</comment>
<dbReference type="OrthoDB" id="964707at2"/>
<sequence>MRVRILIILLCGFSCSVYAQKIEVKGKWKINVSAKDILNAGNDYNTCYESSEGEVEFRVKNNWNHEYNGYSWIVYINKQDEIWHPNLKLSVRRTSDGSSAYACYSYIYGGGYYRNVSDRHSFFCAGYRGRDNVELQYKLEGVSLLLPVRNYKTYVTYTIVEY</sequence>
<accession>A0A2V3ZZD6</accession>
<proteinExistence type="predicted"/>
<dbReference type="EMBL" id="QFLI01000003">
    <property type="protein sequence ID" value="PXY01653.1"/>
    <property type="molecule type" value="Genomic_DNA"/>
</dbReference>
<evidence type="ECO:0000313" key="3">
    <source>
        <dbReference type="Proteomes" id="UP000248079"/>
    </source>
</evidence>
<name>A0A2V3ZZD6_9BACT</name>
<organism evidence="2 3">
    <name type="scientific">Marinifilum breve</name>
    <dbReference type="NCBI Taxonomy" id="2184082"/>
    <lineage>
        <taxon>Bacteria</taxon>
        <taxon>Pseudomonadati</taxon>
        <taxon>Bacteroidota</taxon>
        <taxon>Bacteroidia</taxon>
        <taxon>Marinilabiliales</taxon>
        <taxon>Marinifilaceae</taxon>
    </lineage>
</organism>
<feature type="chain" id="PRO_5015940618" description="Lipocalin-like domain-containing protein" evidence="1">
    <location>
        <begin position="20"/>
        <end position="162"/>
    </location>
</feature>
<evidence type="ECO:0008006" key="4">
    <source>
        <dbReference type="Google" id="ProtNLM"/>
    </source>
</evidence>
<feature type="signal peptide" evidence="1">
    <location>
        <begin position="1"/>
        <end position="19"/>
    </location>
</feature>
<gene>
    <name evidence="2" type="ORF">DF185_09300</name>
</gene>
<dbReference type="Proteomes" id="UP000248079">
    <property type="component" value="Unassembled WGS sequence"/>
</dbReference>
<evidence type="ECO:0000256" key="1">
    <source>
        <dbReference type="SAM" id="SignalP"/>
    </source>
</evidence>